<proteinExistence type="predicted"/>
<dbReference type="AlphaFoldDB" id="A0A0V1DQQ3"/>
<protein>
    <submittedName>
        <fullName evidence="2">Uncharacterized protein</fullName>
    </submittedName>
</protein>
<comment type="caution">
    <text evidence="2">The sequence shown here is derived from an EMBL/GenBank/DDBJ whole genome shotgun (WGS) entry which is preliminary data.</text>
</comment>
<feature type="region of interest" description="Disordered" evidence="1">
    <location>
        <begin position="1"/>
        <end position="31"/>
    </location>
</feature>
<gene>
    <name evidence="2" type="ORF">T4D_5363</name>
</gene>
<dbReference type="EMBL" id="JYDT01001900">
    <property type="protein sequence ID" value="KRY63895.1"/>
    <property type="molecule type" value="Genomic_DNA"/>
</dbReference>
<organism evidence="2 3">
    <name type="scientific">Trichinella pseudospiralis</name>
    <name type="common">Parasitic roundworm</name>
    <dbReference type="NCBI Taxonomy" id="6337"/>
    <lineage>
        <taxon>Eukaryota</taxon>
        <taxon>Metazoa</taxon>
        <taxon>Ecdysozoa</taxon>
        <taxon>Nematoda</taxon>
        <taxon>Enoplea</taxon>
        <taxon>Dorylaimia</taxon>
        <taxon>Trichinellida</taxon>
        <taxon>Trichinellidae</taxon>
        <taxon>Trichinella</taxon>
    </lineage>
</organism>
<reference evidence="2 3" key="1">
    <citation type="submission" date="2015-01" db="EMBL/GenBank/DDBJ databases">
        <title>Evolution of Trichinella species and genotypes.</title>
        <authorList>
            <person name="Korhonen P.K."/>
            <person name="Edoardo P."/>
            <person name="Giuseppe L.R."/>
            <person name="Gasser R.B."/>
        </authorList>
    </citation>
    <scope>NUCLEOTIDE SEQUENCE [LARGE SCALE GENOMIC DNA]</scope>
    <source>
        <strain evidence="2">ISS470</strain>
    </source>
</reference>
<sequence length="31" mass="3346">MGNLVKELVGGGMEESKGHMDSGIQELELEK</sequence>
<name>A0A0V1DQQ3_TRIPS</name>
<dbReference type="Proteomes" id="UP000054995">
    <property type="component" value="Unassembled WGS sequence"/>
</dbReference>
<accession>A0A0V1DQQ3</accession>
<evidence type="ECO:0000313" key="2">
    <source>
        <dbReference type="EMBL" id="KRY63895.1"/>
    </source>
</evidence>
<evidence type="ECO:0000313" key="3">
    <source>
        <dbReference type="Proteomes" id="UP000054995"/>
    </source>
</evidence>
<keyword evidence="3" id="KW-1185">Reference proteome</keyword>
<evidence type="ECO:0000256" key="1">
    <source>
        <dbReference type="SAM" id="MobiDB-lite"/>
    </source>
</evidence>